<dbReference type="InterPro" id="IPR036249">
    <property type="entry name" value="Thioredoxin-like_sf"/>
</dbReference>
<evidence type="ECO:0000313" key="1">
    <source>
        <dbReference type="EMBL" id="KHJ30136.1"/>
    </source>
</evidence>
<accession>A0A0B1NZN7</accession>
<dbReference type="PANTHER" id="PTHR31902">
    <property type="entry name" value="ACTIN PATCHES DISTAL PROTEIN 1"/>
    <property type="match status" value="1"/>
</dbReference>
<dbReference type="InterPro" id="IPR009737">
    <property type="entry name" value="Aim32/Apd1-like"/>
</dbReference>
<sequence>MASIIPTLIKKVWGSSLGENTLKASPKTCVSVTDLFARVESGNECDYDCTSCVIKYPKNFKIDEEDELYGTIQEWSTHLLVATGKSDWVRDVADEEGSVMEAIVKFANVKPNNGRLMLSASNIPIPSCSANYADPTSVLLLPAWIIIENVTPKSVDTLISEFINKGPVNSTYTCKHSPENISLPQNIEGLSSRPCPHSALILLCSQGTRDARCGQSAPLLKKEFERHLREYDLLRDLDDETPGGVGIYFISHVGGHRYAANVIIYRKENSFGLDYAESGEEASEAMSQSLHTDKGLGGAAQCIWLARVRPNQCQAIIKHTVLRGRVFRPETQLRGGFDRARKLYSW</sequence>
<proteinExistence type="predicted"/>
<dbReference type="STRING" id="52586.A0A0B1NZN7"/>
<dbReference type="OrthoDB" id="10253744at2759"/>
<protein>
    <submittedName>
        <fullName evidence="1">Putative sucrase ferredoxin domain-containing protein</fullName>
    </submittedName>
</protein>
<comment type="caution">
    <text evidence="1">The sequence shown here is derived from an EMBL/GenBank/DDBJ whole genome shotgun (WGS) entry which is preliminary data.</text>
</comment>
<dbReference type="PANTHER" id="PTHR31902:SF14">
    <property type="entry name" value="ACTIN PATCHES DISTAL PROTEIN 1"/>
    <property type="match status" value="1"/>
</dbReference>
<dbReference type="SUPFAM" id="SSF52833">
    <property type="entry name" value="Thioredoxin-like"/>
    <property type="match status" value="1"/>
</dbReference>
<name>A0A0B1NZN7_UNCNE</name>
<dbReference type="Gene3D" id="3.40.30.10">
    <property type="entry name" value="Glutaredoxin"/>
    <property type="match status" value="1"/>
</dbReference>
<dbReference type="CDD" id="cd03062">
    <property type="entry name" value="TRX_Fd_Sucrase"/>
    <property type="match status" value="1"/>
</dbReference>
<dbReference type="HOGENOM" id="CLU_033921_1_1_1"/>
<dbReference type="Proteomes" id="UP000030854">
    <property type="component" value="Unassembled WGS sequence"/>
</dbReference>
<dbReference type="EMBL" id="JNVN01005016">
    <property type="protein sequence ID" value="KHJ30136.1"/>
    <property type="molecule type" value="Genomic_DNA"/>
</dbReference>
<dbReference type="AlphaFoldDB" id="A0A0B1NZN7"/>
<dbReference type="OMA" id="CTIKYPA"/>
<evidence type="ECO:0000313" key="2">
    <source>
        <dbReference type="Proteomes" id="UP000030854"/>
    </source>
</evidence>
<keyword evidence="2" id="KW-1185">Reference proteome</keyword>
<reference evidence="1 2" key="1">
    <citation type="journal article" date="2014" name="BMC Genomics">
        <title>Adaptive genomic structural variation in the grape powdery mildew pathogen, Erysiphe necator.</title>
        <authorList>
            <person name="Jones L."/>
            <person name="Riaz S."/>
            <person name="Morales-Cruz A."/>
            <person name="Amrine K.C."/>
            <person name="McGuire B."/>
            <person name="Gubler W.D."/>
            <person name="Walker M.A."/>
            <person name="Cantu D."/>
        </authorList>
    </citation>
    <scope>NUCLEOTIDE SEQUENCE [LARGE SCALE GENOMIC DNA]</scope>
    <source>
        <strain evidence="2">c</strain>
    </source>
</reference>
<dbReference type="Pfam" id="PF06999">
    <property type="entry name" value="Suc_Fer-like"/>
    <property type="match status" value="1"/>
</dbReference>
<gene>
    <name evidence="1" type="ORF">EV44_g1349</name>
</gene>
<organism evidence="1 2">
    <name type="scientific">Uncinula necator</name>
    <name type="common">Grape powdery mildew</name>
    <dbReference type="NCBI Taxonomy" id="52586"/>
    <lineage>
        <taxon>Eukaryota</taxon>
        <taxon>Fungi</taxon>
        <taxon>Dikarya</taxon>
        <taxon>Ascomycota</taxon>
        <taxon>Pezizomycotina</taxon>
        <taxon>Leotiomycetes</taxon>
        <taxon>Erysiphales</taxon>
        <taxon>Erysiphaceae</taxon>
        <taxon>Erysiphe</taxon>
    </lineage>
</organism>